<dbReference type="SUPFAM" id="SSF56219">
    <property type="entry name" value="DNase I-like"/>
    <property type="match status" value="1"/>
</dbReference>
<evidence type="ECO:0000259" key="2">
    <source>
        <dbReference type="Pfam" id="PF14529"/>
    </source>
</evidence>
<proteinExistence type="predicted"/>
<feature type="region of interest" description="Disordered" evidence="1">
    <location>
        <begin position="1"/>
        <end position="42"/>
    </location>
</feature>
<evidence type="ECO:0000256" key="1">
    <source>
        <dbReference type="SAM" id="MobiDB-lite"/>
    </source>
</evidence>
<feature type="domain" description="Endonuclease/exonuclease/phosphatase" evidence="2">
    <location>
        <begin position="223"/>
        <end position="319"/>
    </location>
</feature>
<comment type="caution">
    <text evidence="4">The sequence shown here is derived from an EMBL/GenBank/DDBJ whole genome shotgun (WGS) entry which is preliminary data.</text>
</comment>
<dbReference type="InterPro" id="IPR005135">
    <property type="entry name" value="Endo/exonuclease/phosphatase"/>
</dbReference>
<sequence length="509" mass="56216">MASVVGPRGQIQPREPVQKRQGTPGSTPDAAQASKRPRSNIPRQWQAGYAQVASGDKKLQVVIGREGQDDVSFSGNHLLEFLDDVGEVINGTPSGSGSITPQFSYTCLWKGKLLISAANEASRDWLLRSLNEIRPWKDARLVARDPTAKEGPSSIRESLNGSPTLGVWAEETVYYCPSSNNPKACILVKDAKGVFLLPGLCTRDLAVIKLLIGKGNTKREIAVCSAYFPIEMESPPRELSRLVLYCEEAGLPLLVGCDSNSPPQCVGDKDVWPRGRALLEFLTLSGMQIVNRGSVPIFFTTERQSVIDLTLCSAELHILFDLDELFQINETDYRNPKATRWDLYVEEIEGRLVGIPSRYVNETDVEMVLNRLNNAIIESRGVTNLNGIVRWSTIMLHPHPSKGRTVAKETSPNKSSRYILDGGIGGGNFLGLGAALTINPALRAVSENDKKNVMLAVTETPNYSLRSVGTWRNVQFIKLFETRGGTLIKFTFYKNYCEKITTEDLNSVR</sequence>
<name>A0ABQ9ISS6_9CUCU</name>
<protein>
    <recommendedName>
        <fullName evidence="6">Endonuclease/exonuclease/phosphatase domain-containing protein</fullName>
    </recommendedName>
</protein>
<organism evidence="4 5">
    <name type="scientific">Molorchus minor</name>
    <dbReference type="NCBI Taxonomy" id="1323400"/>
    <lineage>
        <taxon>Eukaryota</taxon>
        <taxon>Metazoa</taxon>
        <taxon>Ecdysozoa</taxon>
        <taxon>Arthropoda</taxon>
        <taxon>Hexapoda</taxon>
        <taxon>Insecta</taxon>
        <taxon>Pterygota</taxon>
        <taxon>Neoptera</taxon>
        <taxon>Endopterygota</taxon>
        <taxon>Coleoptera</taxon>
        <taxon>Polyphaga</taxon>
        <taxon>Cucujiformia</taxon>
        <taxon>Chrysomeloidea</taxon>
        <taxon>Cerambycidae</taxon>
        <taxon>Lamiinae</taxon>
        <taxon>Monochamini</taxon>
        <taxon>Molorchus</taxon>
    </lineage>
</organism>
<evidence type="ECO:0008006" key="6">
    <source>
        <dbReference type="Google" id="ProtNLM"/>
    </source>
</evidence>
<reference evidence="4" key="1">
    <citation type="journal article" date="2023" name="Insect Mol. Biol.">
        <title>Genome sequencing provides insights into the evolution of gene families encoding plant cell wall-degrading enzymes in longhorned beetles.</title>
        <authorList>
            <person name="Shin N.R."/>
            <person name="Okamura Y."/>
            <person name="Kirsch R."/>
            <person name="Pauchet Y."/>
        </authorList>
    </citation>
    <scope>NUCLEOTIDE SEQUENCE</scope>
    <source>
        <strain evidence="4">MMC_N1</strain>
    </source>
</reference>
<dbReference type="InterPro" id="IPR031961">
    <property type="entry name" value="DUF4780"/>
</dbReference>
<keyword evidence="5" id="KW-1185">Reference proteome</keyword>
<dbReference type="Proteomes" id="UP001162164">
    <property type="component" value="Unassembled WGS sequence"/>
</dbReference>
<dbReference type="EMBL" id="JAPWTJ010002795">
    <property type="protein sequence ID" value="KAJ8964410.1"/>
    <property type="molecule type" value="Genomic_DNA"/>
</dbReference>
<feature type="domain" description="DUF4780" evidence="3">
    <location>
        <begin position="58"/>
        <end position="142"/>
    </location>
</feature>
<dbReference type="InterPro" id="IPR036691">
    <property type="entry name" value="Endo/exonu/phosph_ase_sf"/>
</dbReference>
<evidence type="ECO:0000313" key="4">
    <source>
        <dbReference type="EMBL" id="KAJ8964410.1"/>
    </source>
</evidence>
<gene>
    <name evidence="4" type="ORF">NQ317_015344</name>
</gene>
<dbReference type="Pfam" id="PF14529">
    <property type="entry name" value="Exo_endo_phos_2"/>
    <property type="match status" value="1"/>
</dbReference>
<evidence type="ECO:0000259" key="3">
    <source>
        <dbReference type="Pfam" id="PF16012"/>
    </source>
</evidence>
<dbReference type="Pfam" id="PF16012">
    <property type="entry name" value="DUF4780"/>
    <property type="match status" value="1"/>
</dbReference>
<evidence type="ECO:0000313" key="5">
    <source>
        <dbReference type="Proteomes" id="UP001162164"/>
    </source>
</evidence>
<dbReference type="Gene3D" id="3.60.10.10">
    <property type="entry name" value="Endonuclease/exonuclease/phosphatase"/>
    <property type="match status" value="1"/>
</dbReference>
<accession>A0ABQ9ISS6</accession>